<keyword evidence="2 4" id="KW-0371">Homeobox</keyword>
<feature type="region of interest" description="Disordered" evidence="5">
    <location>
        <begin position="100"/>
        <end position="163"/>
    </location>
</feature>
<dbReference type="PROSITE" id="PS50071">
    <property type="entry name" value="HOMEOBOX_2"/>
    <property type="match status" value="1"/>
</dbReference>
<keyword evidence="1 4" id="KW-0238">DNA-binding</keyword>
<comment type="subcellular location">
    <subcellularLocation>
        <location evidence="4">Nucleus</location>
    </subcellularLocation>
</comment>
<protein>
    <submittedName>
        <fullName evidence="7">Homeobox protein meis3-related</fullName>
    </submittedName>
</protein>
<dbReference type="InterPro" id="IPR008422">
    <property type="entry name" value="KN_HD"/>
</dbReference>
<dbReference type="InterPro" id="IPR001356">
    <property type="entry name" value="HD"/>
</dbReference>
<dbReference type="GO" id="GO:0005634">
    <property type="term" value="C:nucleus"/>
    <property type="evidence" value="ECO:0007669"/>
    <property type="project" value="UniProtKB-SubCell"/>
</dbReference>
<feature type="DNA-binding region" description="Homeobox" evidence="4">
    <location>
        <begin position="448"/>
        <end position="507"/>
    </location>
</feature>
<evidence type="ECO:0000256" key="5">
    <source>
        <dbReference type="SAM" id="MobiDB-lite"/>
    </source>
</evidence>
<dbReference type="EMBL" id="JANTQA010000070">
    <property type="protein sequence ID" value="KAJ3425380.1"/>
    <property type="molecule type" value="Genomic_DNA"/>
</dbReference>
<dbReference type="SUPFAM" id="SSF46689">
    <property type="entry name" value="Homeodomain-like"/>
    <property type="match status" value="1"/>
</dbReference>
<evidence type="ECO:0000256" key="1">
    <source>
        <dbReference type="ARBA" id="ARBA00023125"/>
    </source>
</evidence>
<sequence length="531" mass="63547">MTKIQPFNSTFEEVFGISTNQKECLTNGNSDFDEFFFSLVNFDEEVNFDCEKYGCNFLDIYDSPKMVTDKFYMSLDNDDENFKFIKNSLIPNSSIPKLRRFKSEQNNKTTPKTQKLFILKRESHKKNKEIKEKNKEIKEKNEEKKEKNEKKEKKEKNEKEKESIKNFNEQLISYRNNLSTYPEKELDNNKNNNNCHHLNNNTTNINNDNNKNSDYYNFPERNRTKITPNVKKKNSKPKFTKIGSLKRIPLVLSLDRTVYEPKAIHHFGNRYNIRLESFSNKRKETEITNEEQQFKLKQKDVLNLSTFYQTKIEKRKTKKSTIIDKKRKGREKKTETRQKENREHLFKVNNSKIDFNKIDKQLKTDKININKINIRKINKDNSFHYHTSTNKSKYSNGGETFKESRKRKSLYISKNQSKIIKKYRLNIGTNQKPKKTHFFEITIVNRNLTTENSQKIFEEWFLQHNSKKRGPYPDHNTQQQLAQMTGSSVLKVIRWFGQRRRIEKELWLSGKKTKPKWLNKNGKSKKNKKKN</sequence>
<organism evidence="7 8">
    <name type="scientific">Anaeramoeba flamelloides</name>
    <dbReference type="NCBI Taxonomy" id="1746091"/>
    <lineage>
        <taxon>Eukaryota</taxon>
        <taxon>Metamonada</taxon>
        <taxon>Anaeramoebidae</taxon>
        <taxon>Anaeramoeba</taxon>
    </lineage>
</organism>
<dbReference type="Pfam" id="PF05920">
    <property type="entry name" value="Homeobox_KN"/>
    <property type="match status" value="1"/>
</dbReference>
<evidence type="ECO:0000256" key="3">
    <source>
        <dbReference type="ARBA" id="ARBA00023242"/>
    </source>
</evidence>
<evidence type="ECO:0000256" key="2">
    <source>
        <dbReference type="ARBA" id="ARBA00023155"/>
    </source>
</evidence>
<gene>
    <name evidence="7" type="ORF">M0812_27818</name>
</gene>
<proteinExistence type="predicted"/>
<evidence type="ECO:0000256" key="4">
    <source>
        <dbReference type="PROSITE-ProRule" id="PRU00108"/>
    </source>
</evidence>
<dbReference type="Proteomes" id="UP001146793">
    <property type="component" value="Unassembled WGS sequence"/>
</dbReference>
<dbReference type="Gene3D" id="1.10.10.60">
    <property type="entry name" value="Homeodomain-like"/>
    <property type="match status" value="1"/>
</dbReference>
<dbReference type="AlphaFoldDB" id="A0AAV7YB69"/>
<accession>A0AAV7YB69</accession>
<evidence type="ECO:0000259" key="6">
    <source>
        <dbReference type="PROSITE" id="PS50071"/>
    </source>
</evidence>
<evidence type="ECO:0000313" key="8">
    <source>
        <dbReference type="Proteomes" id="UP001146793"/>
    </source>
</evidence>
<comment type="caution">
    <text evidence="7">The sequence shown here is derived from an EMBL/GenBank/DDBJ whole genome shotgun (WGS) entry which is preliminary data.</text>
</comment>
<feature type="compositionally biased region" description="Polar residues" evidence="5">
    <location>
        <begin position="104"/>
        <end position="113"/>
    </location>
</feature>
<dbReference type="GO" id="GO:0006355">
    <property type="term" value="P:regulation of DNA-templated transcription"/>
    <property type="evidence" value="ECO:0007669"/>
    <property type="project" value="InterPro"/>
</dbReference>
<keyword evidence="3 4" id="KW-0539">Nucleus</keyword>
<name>A0AAV7YB69_9EUKA</name>
<dbReference type="GO" id="GO:0003677">
    <property type="term" value="F:DNA binding"/>
    <property type="evidence" value="ECO:0007669"/>
    <property type="project" value="UniProtKB-UniRule"/>
</dbReference>
<evidence type="ECO:0000313" key="7">
    <source>
        <dbReference type="EMBL" id="KAJ3425380.1"/>
    </source>
</evidence>
<feature type="compositionally biased region" description="Basic and acidic residues" evidence="5">
    <location>
        <begin position="129"/>
        <end position="163"/>
    </location>
</feature>
<feature type="domain" description="Homeobox" evidence="6">
    <location>
        <begin position="446"/>
        <end position="506"/>
    </location>
</feature>
<reference evidence="7" key="1">
    <citation type="submission" date="2022-08" db="EMBL/GenBank/DDBJ databases">
        <title>Novel sulphate-reducing endosymbionts in the free-living metamonad Anaeramoeba.</title>
        <authorList>
            <person name="Jerlstrom-Hultqvist J."/>
            <person name="Cepicka I."/>
            <person name="Gallot-Lavallee L."/>
            <person name="Salas-Leiva D."/>
            <person name="Curtis B.A."/>
            <person name="Zahonova K."/>
            <person name="Pipaliya S."/>
            <person name="Dacks J."/>
            <person name="Roger A.J."/>
        </authorList>
    </citation>
    <scope>NUCLEOTIDE SEQUENCE</scope>
    <source>
        <strain evidence="7">Busselton2</strain>
    </source>
</reference>
<dbReference type="SMART" id="SM00389">
    <property type="entry name" value="HOX"/>
    <property type="match status" value="1"/>
</dbReference>
<dbReference type="InterPro" id="IPR009057">
    <property type="entry name" value="Homeodomain-like_sf"/>
</dbReference>